<gene>
    <name evidence="2" type="ORF">SODALDRAFT_142862</name>
</gene>
<evidence type="ECO:0000256" key="1">
    <source>
        <dbReference type="SAM" id="MobiDB-lite"/>
    </source>
</evidence>
<organism evidence="2 3">
    <name type="scientific">Sodiomyces alkalinus (strain CBS 110278 / VKM F-3762 / F11)</name>
    <name type="common">Alkaliphilic filamentous fungus</name>
    <dbReference type="NCBI Taxonomy" id="1314773"/>
    <lineage>
        <taxon>Eukaryota</taxon>
        <taxon>Fungi</taxon>
        <taxon>Dikarya</taxon>
        <taxon>Ascomycota</taxon>
        <taxon>Pezizomycotina</taxon>
        <taxon>Sordariomycetes</taxon>
        <taxon>Hypocreomycetidae</taxon>
        <taxon>Glomerellales</taxon>
        <taxon>Plectosphaerellaceae</taxon>
        <taxon>Sodiomyces</taxon>
    </lineage>
</organism>
<dbReference type="Proteomes" id="UP000272025">
    <property type="component" value="Unassembled WGS sequence"/>
</dbReference>
<proteinExistence type="predicted"/>
<dbReference type="AlphaFoldDB" id="A0A3N2PZW4"/>
<sequence>MAPLSLVLVPTACSLPVCFRPNHVGRSTSEPGPTRGSAIIRFQTLPRVQPIRLLYRRHFLSTTHPILASPVIASTSPHPIRRTDRGLSSVALAPGGGNPSTPSGSVF</sequence>
<dbReference type="EMBL" id="ML119053">
    <property type="protein sequence ID" value="ROT39978.1"/>
    <property type="molecule type" value="Genomic_DNA"/>
</dbReference>
<name>A0A3N2PZW4_SODAK</name>
<reference evidence="2 3" key="1">
    <citation type="journal article" date="2018" name="Mol. Ecol.">
        <title>The obligate alkalophilic soda-lake fungus Sodiomyces alkalinus has shifted to a protein diet.</title>
        <authorList>
            <person name="Grum-Grzhimaylo A.A."/>
            <person name="Falkoski D.L."/>
            <person name="van den Heuvel J."/>
            <person name="Valero-Jimenez C.A."/>
            <person name="Min B."/>
            <person name="Choi I.G."/>
            <person name="Lipzen A."/>
            <person name="Daum C.G."/>
            <person name="Aanen D.K."/>
            <person name="Tsang A."/>
            <person name="Henrissat B."/>
            <person name="Bilanenko E.N."/>
            <person name="de Vries R.P."/>
            <person name="van Kan J.A.L."/>
            <person name="Grigoriev I.V."/>
            <person name="Debets A.J.M."/>
        </authorList>
    </citation>
    <scope>NUCLEOTIDE SEQUENCE [LARGE SCALE GENOMIC DNA]</scope>
    <source>
        <strain evidence="2 3">F11</strain>
    </source>
</reference>
<feature type="region of interest" description="Disordered" evidence="1">
    <location>
        <begin position="74"/>
        <end position="107"/>
    </location>
</feature>
<dbReference type="RefSeq" id="XP_028467784.1">
    <property type="nucleotide sequence ID" value="XM_028606806.1"/>
</dbReference>
<dbReference type="GeneID" id="39575284"/>
<protein>
    <submittedName>
        <fullName evidence="2">Uncharacterized protein</fullName>
    </submittedName>
</protein>
<accession>A0A3N2PZW4</accession>
<evidence type="ECO:0000313" key="2">
    <source>
        <dbReference type="EMBL" id="ROT39978.1"/>
    </source>
</evidence>
<evidence type="ECO:0000313" key="3">
    <source>
        <dbReference type="Proteomes" id="UP000272025"/>
    </source>
</evidence>
<keyword evidence="3" id="KW-1185">Reference proteome</keyword>